<sequence>MFLKSNKKEYEKALGTILDGHFDIEPNKKDSVIEKILILCNDLKLNKKDVKELICGILNIAVEMSSFDLKLKFYSNEIMKETNRVEELNQTVQTVFEEISASIEEIDANTREYNNVFQKVATRTEMIHNDVEDNTIKVTEAKNIIASSSNLTEDMKNDVDKLIDTTRSIEQLLQDINGIAEKINILALNAAIEANRAGEHGRGFAVVATEIRNLSNNTKELVNSLSSFVEKIHEYSDESAVSVKRTVEGVVIIKSSLTDIERVFFDISKNTKSIAEDIKNLTLSGEGLSQAISEASSAMLDSANIAGEAALASSQLVDISEEIKSVGNSIEELERIVIDVAGKSGEMATSKYFKLDNDRFVHRVGSAIGAHKDWIRTLENMVTNMKVVPLQTDDKRCAFGHFYHSVKPTNPRILETWQKVDDYHKKLHGSGDKAIEFIGRGNREGALRLLEETKKDSLVLINLFQDMVEIAEELTEKEINVF</sequence>
<proteinExistence type="predicted"/>
<name>A0ABS6E1H3_9FIRM</name>
<reference evidence="5 6" key="1">
    <citation type="submission" date="2021-06" db="EMBL/GenBank/DDBJ databases">
        <authorList>
            <person name="Sun Q."/>
            <person name="Li D."/>
        </authorList>
    </citation>
    <scope>NUCLEOTIDE SEQUENCE [LARGE SCALE GENOMIC DNA]</scope>
    <source>
        <strain evidence="5 6">MSJ-40</strain>
    </source>
</reference>
<dbReference type="EMBL" id="JAHLPM010000001">
    <property type="protein sequence ID" value="MBU5436431.1"/>
    <property type="molecule type" value="Genomic_DNA"/>
</dbReference>
<protein>
    <submittedName>
        <fullName evidence="5">CZB domain-containing protein</fullName>
    </submittedName>
</protein>
<feature type="coiled-coil region" evidence="3">
    <location>
        <begin position="71"/>
        <end position="98"/>
    </location>
</feature>
<dbReference type="Proteomes" id="UP000749471">
    <property type="component" value="Unassembled WGS sequence"/>
</dbReference>
<keyword evidence="6" id="KW-1185">Reference proteome</keyword>
<dbReference type="PANTHER" id="PTHR32089:SF112">
    <property type="entry name" value="LYSOZYME-LIKE PROTEIN-RELATED"/>
    <property type="match status" value="1"/>
</dbReference>
<dbReference type="PANTHER" id="PTHR32089">
    <property type="entry name" value="METHYL-ACCEPTING CHEMOTAXIS PROTEIN MCPB"/>
    <property type="match status" value="1"/>
</dbReference>
<dbReference type="InterPro" id="IPR025991">
    <property type="entry name" value="Chemoreceptor_zinc-bind_dom"/>
</dbReference>
<evidence type="ECO:0000256" key="2">
    <source>
        <dbReference type="PROSITE-ProRule" id="PRU00284"/>
    </source>
</evidence>
<evidence type="ECO:0000256" key="1">
    <source>
        <dbReference type="ARBA" id="ARBA00023224"/>
    </source>
</evidence>
<dbReference type="SMART" id="SM00283">
    <property type="entry name" value="MA"/>
    <property type="match status" value="1"/>
</dbReference>
<dbReference type="PROSITE" id="PS50111">
    <property type="entry name" value="CHEMOTAXIS_TRANSDUC_2"/>
    <property type="match status" value="1"/>
</dbReference>
<keyword evidence="3" id="KW-0175">Coiled coil</keyword>
<accession>A0ABS6E1H3</accession>
<evidence type="ECO:0000256" key="3">
    <source>
        <dbReference type="SAM" id="Coils"/>
    </source>
</evidence>
<dbReference type="Pfam" id="PF00015">
    <property type="entry name" value="MCPsignal"/>
    <property type="match status" value="1"/>
</dbReference>
<evidence type="ECO:0000259" key="4">
    <source>
        <dbReference type="PROSITE" id="PS50111"/>
    </source>
</evidence>
<feature type="domain" description="Methyl-accepting transducer" evidence="4">
    <location>
        <begin position="74"/>
        <end position="303"/>
    </location>
</feature>
<gene>
    <name evidence="5" type="ORF">KQI42_00340</name>
</gene>
<dbReference type="InterPro" id="IPR004089">
    <property type="entry name" value="MCPsignal_dom"/>
</dbReference>
<dbReference type="Pfam" id="PF13682">
    <property type="entry name" value="CZB"/>
    <property type="match status" value="1"/>
</dbReference>
<keyword evidence="1 2" id="KW-0807">Transducer</keyword>
<evidence type="ECO:0000313" key="5">
    <source>
        <dbReference type="EMBL" id="MBU5436431.1"/>
    </source>
</evidence>
<evidence type="ECO:0000313" key="6">
    <source>
        <dbReference type="Proteomes" id="UP000749471"/>
    </source>
</evidence>
<organism evidence="5 6">
    <name type="scientific">Tissierella simiarum</name>
    <dbReference type="NCBI Taxonomy" id="2841534"/>
    <lineage>
        <taxon>Bacteria</taxon>
        <taxon>Bacillati</taxon>
        <taxon>Bacillota</taxon>
        <taxon>Tissierellia</taxon>
        <taxon>Tissierellales</taxon>
        <taxon>Tissierellaceae</taxon>
        <taxon>Tissierella</taxon>
    </lineage>
</organism>
<dbReference type="RefSeq" id="WP_216515642.1">
    <property type="nucleotide sequence ID" value="NZ_JAHLPM010000001.1"/>
</dbReference>
<comment type="caution">
    <text evidence="5">The sequence shown here is derived from an EMBL/GenBank/DDBJ whole genome shotgun (WGS) entry which is preliminary data.</text>
</comment>